<name>A0A1B6JTN0_9HEMI</name>
<feature type="domain" description="DBC1/CARP1 catalytically inactive NUDIX hydrolase" evidence="5">
    <location>
        <begin position="440"/>
        <end position="525"/>
    </location>
</feature>
<reference evidence="6" key="1">
    <citation type="submission" date="2015-11" db="EMBL/GenBank/DDBJ databases">
        <title>De novo transcriptome assembly of four potential Pierce s Disease insect vectors from Arizona vineyards.</title>
        <authorList>
            <person name="Tassone E.E."/>
        </authorList>
    </citation>
    <scope>NUCLEOTIDE SEQUENCE</scope>
</reference>
<protein>
    <recommendedName>
        <fullName evidence="5">DBC1/CARP1 catalytically inactive NUDIX hydrolase domain-containing protein</fullName>
    </recommendedName>
</protein>
<evidence type="ECO:0000256" key="3">
    <source>
        <dbReference type="ARBA" id="ARBA00022553"/>
    </source>
</evidence>
<feature type="region of interest" description="Disordered" evidence="4">
    <location>
        <begin position="285"/>
        <end position="319"/>
    </location>
</feature>
<dbReference type="PANTHER" id="PTHR14304">
    <property type="entry name" value="CELL DIVISION CYCLE AND APOPTOSIS REGULATOR PROTEIN"/>
    <property type="match status" value="1"/>
</dbReference>
<keyword evidence="2" id="KW-0963">Cytoplasm</keyword>
<dbReference type="GO" id="GO:0005634">
    <property type="term" value="C:nucleus"/>
    <property type="evidence" value="ECO:0007669"/>
    <property type="project" value="TreeGrafter"/>
</dbReference>
<evidence type="ECO:0000256" key="2">
    <source>
        <dbReference type="ARBA" id="ARBA00022490"/>
    </source>
</evidence>
<feature type="compositionally biased region" description="Basic and acidic residues" evidence="4">
    <location>
        <begin position="285"/>
        <end position="303"/>
    </location>
</feature>
<evidence type="ECO:0000256" key="4">
    <source>
        <dbReference type="SAM" id="MobiDB-lite"/>
    </source>
</evidence>
<keyword evidence="3" id="KW-0597">Phosphoprotein</keyword>
<dbReference type="GO" id="GO:0006355">
    <property type="term" value="P:regulation of DNA-templated transcription"/>
    <property type="evidence" value="ECO:0007669"/>
    <property type="project" value="InterPro"/>
</dbReference>
<dbReference type="PANTHER" id="PTHR14304:SF11">
    <property type="entry name" value="SAP DOMAIN-CONTAINING PROTEIN"/>
    <property type="match status" value="1"/>
</dbReference>
<comment type="subcellular location">
    <subcellularLocation>
        <location evidence="1">Cytoplasm</location>
    </subcellularLocation>
</comment>
<sequence>MSQFGGGDVSKPPWLSQGQMVTGQLTTVTPQSQVQPQMITQMGPPATMTMLQYQPAQVYQQTQMTQLQQPGLAMQTIGVVGTNQITPATGLTTSLQQSTTMVQQPQIYQQMGTVSYPTRTMLSAPFTSQATVGSGTITNSSAVPGTGTPKQRVFTGTVTKVQDNFGFVDEEVFFQTSCCQGAVPQVGDKVLVDASYNANMPFKWNATRVQILQMENNLKPLPPGTGRGRRFSNNPQSSFVDVPDTDKDDLDTRRSRDGGGRLNKRNRRNNFLRKRRREELRNERLREEKEKETQVEREKERQKTPPPRKTKTRSRKTVVATRSVGQIPLDTPEADVLELRKRYNSMYIPSDFFSSTFKWVEVFPPQRALSLGRPCVFHIMHKDVDPVMENDAVLDPPDANYLFSAKVMLLSMPQLYEMYQKCCPIADGKEGTVEDQDREYVHPTLLMNFVVGMKGKETMAIGGPWSPSLDGPNPDKDPKVLIKTAVRNCKALTGIDLTNCTQWIQMLRPFQRRNPLTTHNWIQKI</sequence>
<accession>A0A1B6JTN0</accession>
<dbReference type="AlphaFoldDB" id="A0A1B6JTN0"/>
<dbReference type="SMART" id="SM01122">
    <property type="entry name" value="DBC1"/>
    <property type="match status" value="1"/>
</dbReference>
<evidence type="ECO:0000313" key="6">
    <source>
        <dbReference type="EMBL" id="JAT02556.1"/>
    </source>
</evidence>
<proteinExistence type="predicted"/>
<dbReference type="GO" id="GO:0005737">
    <property type="term" value="C:cytoplasm"/>
    <property type="evidence" value="ECO:0007669"/>
    <property type="project" value="UniProtKB-SubCell"/>
</dbReference>
<feature type="compositionally biased region" description="Basic and acidic residues" evidence="4">
    <location>
        <begin position="250"/>
        <end position="259"/>
    </location>
</feature>
<organism evidence="6">
    <name type="scientific">Homalodisca liturata</name>
    <dbReference type="NCBI Taxonomy" id="320908"/>
    <lineage>
        <taxon>Eukaryota</taxon>
        <taxon>Metazoa</taxon>
        <taxon>Ecdysozoa</taxon>
        <taxon>Arthropoda</taxon>
        <taxon>Hexapoda</taxon>
        <taxon>Insecta</taxon>
        <taxon>Pterygota</taxon>
        <taxon>Neoptera</taxon>
        <taxon>Paraneoptera</taxon>
        <taxon>Hemiptera</taxon>
        <taxon>Auchenorrhyncha</taxon>
        <taxon>Membracoidea</taxon>
        <taxon>Cicadellidae</taxon>
        <taxon>Cicadellinae</taxon>
        <taxon>Proconiini</taxon>
        <taxon>Homalodisca</taxon>
    </lineage>
</organism>
<feature type="region of interest" description="Disordered" evidence="4">
    <location>
        <begin position="217"/>
        <end position="269"/>
    </location>
</feature>
<dbReference type="Pfam" id="PF14444">
    <property type="entry name" value="S1-like"/>
    <property type="match status" value="1"/>
</dbReference>
<dbReference type="EMBL" id="GECU01005151">
    <property type="protein sequence ID" value="JAT02556.1"/>
    <property type="molecule type" value="Transcribed_RNA"/>
</dbReference>
<evidence type="ECO:0000259" key="5">
    <source>
        <dbReference type="SMART" id="SM01122"/>
    </source>
</evidence>
<feature type="compositionally biased region" description="Basic residues" evidence="4">
    <location>
        <begin position="306"/>
        <end position="316"/>
    </location>
</feature>
<gene>
    <name evidence="6" type="ORF">g.18796</name>
</gene>
<dbReference type="Pfam" id="PF14443">
    <property type="entry name" value="DBC1"/>
    <property type="match status" value="1"/>
</dbReference>
<dbReference type="InterPro" id="IPR025223">
    <property type="entry name" value="S1-like_RNA-bd_dom"/>
</dbReference>
<dbReference type="InterPro" id="IPR025954">
    <property type="entry name" value="DBC1/CARP1_inactive_NUDIX"/>
</dbReference>
<dbReference type="InterPro" id="IPR025224">
    <property type="entry name" value="CCAR1/CCAR2"/>
</dbReference>
<evidence type="ECO:0000256" key="1">
    <source>
        <dbReference type="ARBA" id="ARBA00004496"/>
    </source>
</evidence>